<dbReference type="Gene3D" id="1.10.10.10">
    <property type="entry name" value="Winged helix-like DNA-binding domain superfamily/Winged helix DNA-binding domain"/>
    <property type="match status" value="1"/>
</dbReference>
<dbReference type="PANTHER" id="PTHR37296">
    <property type="entry name" value="CONSERVED VIRULENCE FACTOR B"/>
    <property type="match status" value="1"/>
</dbReference>
<dbReference type="InterPro" id="IPR039566">
    <property type="entry name" value="CvfB_S1_st"/>
</dbReference>
<dbReference type="PANTHER" id="PTHR37296:SF1">
    <property type="entry name" value="CONSERVED VIRULENCE FACTOR B"/>
    <property type="match status" value="1"/>
</dbReference>
<comment type="similarity">
    <text evidence="1">Belongs to the CvfB family.</text>
</comment>
<dbReference type="InterPro" id="IPR040764">
    <property type="entry name" value="CvfB_WH"/>
</dbReference>
<dbReference type="GO" id="GO:0003676">
    <property type="term" value="F:nucleic acid binding"/>
    <property type="evidence" value="ECO:0007669"/>
    <property type="project" value="InterPro"/>
</dbReference>
<feature type="domain" description="S1 motif" evidence="2">
    <location>
        <begin position="67"/>
        <end position="129"/>
    </location>
</feature>
<dbReference type="Proteomes" id="UP000075606">
    <property type="component" value="Unassembled WGS sequence"/>
</dbReference>
<feature type="domain" description="S1 motif" evidence="2">
    <location>
        <begin position="2"/>
        <end position="62"/>
    </location>
</feature>
<dbReference type="SMART" id="SM00316">
    <property type="entry name" value="S1"/>
    <property type="match status" value="3"/>
</dbReference>
<dbReference type="RefSeq" id="WP_068222689.1">
    <property type="nucleotide sequence ID" value="NZ_CP139724.1"/>
</dbReference>
<dbReference type="Pfam" id="PF17783">
    <property type="entry name" value="WHD_CvfB"/>
    <property type="match status" value="1"/>
</dbReference>
<protein>
    <recommendedName>
        <fullName evidence="2">S1 motif domain-containing protein</fullName>
    </recommendedName>
</protein>
<dbReference type="OrthoDB" id="9801597at2"/>
<comment type="caution">
    <text evidence="3">The sequence shown here is derived from an EMBL/GenBank/DDBJ whole genome shotgun (WGS) entry which is preliminary data.</text>
</comment>
<dbReference type="InterPro" id="IPR014464">
    <property type="entry name" value="CvfB_fam"/>
</dbReference>
<dbReference type="Gene3D" id="2.40.50.140">
    <property type="entry name" value="Nucleic acid-binding proteins"/>
    <property type="match status" value="2"/>
</dbReference>
<accession>A0A150X540</accession>
<dbReference type="Pfam" id="PF13509">
    <property type="entry name" value="S1_2"/>
    <property type="match status" value="2"/>
</dbReference>
<dbReference type="STRING" id="333140.AWW68_14115"/>
<dbReference type="PIRSF" id="PIRSF012524">
    <property type="entry name" value="YitL_S1"/>
    <property type="match status" value="1"/>
</dbReference>
<feature type="domain" description="S1 motif" evidence="2">
    <location>
        <begin position="142"/>
        <end position="204"/>
    </location>
</feature>
<evidence type="ECO:0000313" key="3">
    <source>
        <dbReference type="EMBL" id="KYG73804.1"/>
    </source>
</evidence>
<proteinExistence type="inferred from homology"/>
<name>A0A150X540_9BACT</name>
<dbReference type="EMBL" id="LRPC01000028">
    <property type="protein sequence ID" value="KYG73804.1"/>
    <property type="molecule type" value="Genomic_DNA"/>
</dbReference>
<gene>
    <name evidence="3" type="ORF">AWW68_14115</name>
</gene>
<dbReference type="InterPro" id="IPR012340">
    <property type="entry name" value="NA-bd_OB-fold"/>
</dbReference>
<evidence type="ECO:0000256" key="1">
    <source>
        <dbReference type="PIRNR" id="PIRNR012524"/>
    </source>
</evidence>
<keyword evidence="4" id="KW-1185">Reference proteome</keyword>
<dbReference type="InterPro" id="IPR003029">
    <property type="entry name" value="S1_domain"/>
</dbReference>
<evidence type="ECO:0000259" key="2">
    <source>
        <dbReference type="SMART" id="SM00316"/>
    </source>
</evidence>
<organism evidence="3 4">
    <name type="scientific">Roseivirga spongicola</name>
    <dbReference type="NCBI Taxonomy" id="333140"/>
    <lineage>
        <taxon>Bacteria</taxon>
        <taxon>Pseudomonadati</taxon>
        <taxon>Bacteroidota</taxon>
        <taxon>Cytophagia</taxon>
        <taxon>Cytophagales</taxon>
        <taxon>Roseivirgaceae</taxon>
        <taxon>Roseivirga</taxon>
    </lineage>
</organism>
<evidence type="ECO:0000313" key="4">
    <source>
        <dbReference type="Proteomes" id="UP000075606"/>
    </source>
</evidence>
<sequence length="278" mass="31289">MEIGKIQELEIAREVEFGCYLTDGKEEVLIPAKYLPEEYEIGDKIKVFVYTDHMSRPVAVTRWPRGQVGDIVGLEVKQVTEFGAFVDNGLEKDLLVPNKEQQADMKEGGKYAVMILLDYKTNRMIGTTKIAGFLSDQAEGVEEGQQVKMVIWQRTDLGYKVVINGQFVGLIYNNEIFEKIKLGDNKRGYIKRIREDGKIDASLQKQGYEAVTDSSDDILQAIESNGGSLPLGDKSTPEEIQEHFGISKKNFKRVLGGLYKAGKIEIFDHEVRLKMAEG</sequence>
<reference evidence="3 4" key="1">
    <citation type="submission" date="2016-01" db="EMBL/GenBank/DDBJ databases">
        <title>Genome sequencing of Roseivirga spongicola UST030701-084.</title>
        <authorList>
            <person name="Selvaratnam C."/>
            <person name="Thevarajoo S."/>
            <person name="Goh K.M."/>
            <person name="Ee R."/>
            <person name="Chan K.-G."/>
            <person name="Chong C.S."/>
        </authorList>
    </citation>
    <scope>NUCLEOTIDE SEQUENCE [LARGE SCALE GENOMIC DNA]</scope>
    <source>
        <strain evidence="3 4">UST030701-084</strain>
    </source>
</reference>
<dbReference type="InterPro" id="IPR036388">
    <property type="entry name" value="WH-like_DNA-bd_sf"/>
</dbReference>
<dbReference type="AlphaFoldDB" id="A0A150X540"/>